<comment type="caution">
    <text evidence="1">The sequence shown here is derived from an EMBL/GenBank/DDBJ whole genome shotgun (WGS) entry which is preliminary data.</text>
</comment>
<accession>A0A926Z7N2</accession>
<keyword evidence="2" id="KW-1185">Reference proteome</keyword>
<evidence type="ECO:0000313" key="1">
    <source>
        <dbReference type="EMBL" id="MBD2152271.1"/>
    </source>
</evidence>
<reference evidence="1" key="2">
    <citation type="submission" date="2020-08" db="EMBL/GenBank/DDBJ databases">
        <authorList>
            <person name="Chen M."/>
            <person name="Teng W."/>
            <person name="Zhao L."/>
            <person name="Hu C."/>
            <person name="Zhou Y."/>
            <person name="Han B."/>
            <person name="Song L."/>
            <person name="Shu W."/>
        </authorList>
    </citation>
    <scope>NUCLEOTIDE SEQUENCE</scope>
    <source>
        <strain evidence="1">FACHB-1277</strain>
    </source>
</reference>
<gene>
    <name evidence="1" type="ORF">H6F44_19430</name>
</gene>
<evidence type="ECO:0000313" key="2">
    <source>
        <dbReference type="Proteomes" id="UP000631421"/>
    </source>
</evidence>
<dbReference type="EMBL" id="JACJPY010000093">
    <property type="protein sequence ID" value="MBD2152271.1"/>
    <property type="molecule type" value="Genomic_DNA"/>
</dbReference>
<proteinExistence type="predicted"/>
<sequence>MRFRNLAINLMAIATFAAIAISLQIPKLNQRLGGQTLEETRKAVREESARLQLLKQLPASGFGFNNMIANFTFLQFLQYFGDDVARNDFQTGYSLSPRYFENIITRDPRFVSTYLYLSSSVSMFAGVPEQAIAIYGKGAESLNPDIQPESYVVWRYKATDQLLFMGDAQGARTSYLMAAEWSERAARTGKKLIDDPKQVAESSRQSAQWLSEDRDLSKAQIAAWSMVLKNAVDKKTIEIVAKQLERLGMKIDIRDGALVVIAK</sequence>
<dbReference type="Proteomes" id="UP000631421">
    <property type="component" value="Unassembled WGS sequence"/>
</dbReference>
<dbReference type="RefSeq" id="WP_190352679.1">
    <property type="nucleotide sequence ID" value="NZ_JACJPY010000093.1"/>
</dbReference>
<protein>
    <submittedName>
        <fullName evidence="1">Uncharacterized protein</fullName>
    </submittedName>
</protein>
<organism evidence="1 2">
    <name type="scientific">Pseudanabaena cinerea FACHB-1277</name>
    <dbReference type="NCBI Taxonomy" id="2949581"/>
    <lineage>
        <taxon>Bacteria</taxon>
        <taxon>Bacillati</taxon>
        <taxon>Cyanobacteriota</taxon>
        <taxon>Cyanophyceae</taxon>
        <taxon>Pseudanabaenales</taxon>
        <taxon>Pseudanabaenaceae</taxon>
        <taxon>Pseudanabaena</taxon>
        <taxon>Pseudanabaena cinerea</taxon>
    </lineage>
</organism>
<name>A0A926Z7N2_9CYAN</name>
<reference evidence="1" key="1">
    <citation type="journal article" date="2015" name="ISME J.">
        <title>Draft Genome Sequence of Streptomyces incarnatus NRRL8089, which Produces the Nucleoside Antibiotic Sinefungin.</title>
        <authorList>
            <person name="Oshima K."/>
            <person name="Hattori M."/>
            <person name="Shimizu H."/>
            <person name="Fukuda K."/>
            <person name="Nemoto M."/>
            <person name="Inagaki K."/>
            <person name="Tamura T."/>
        </authorList>
    </citation>
    <scope>NUCLEOTIDE SEQUENCE</scope>
    <source>
        <strain evidence="1">FACHB-1277</strain>
    </source>
</reference>
<dbReference type="AlphaFoldDB" id="A0A926Z7N2"/>